<dbReference type="InterPro" id="IPR002557">
    <property type="entry name" value="Chitin-bd_dom"/>
</dbReference>
<dbReference type="GO" id="GO:0008061">
    <property type="term" value="F:chitin binding"/>
    <property type="evidence" value="ECO:0007669"/>
    <property type="project" value="InterPro"/>
</dbReference>
<feature type="compositionally biased region" description="Basic and acidic residues" evidence="1">
    <location>
        <begin position="162"/>
        <end position="172"/>
    </location>
</feature>
<feature type="compositionally biased region" description="Polar residues" evidence="1">
    <location>
        <begin position="79"/>
        <end position="98"/>
    </location>
</feature>
<evidence type="ECO:0000259" key="3">
    <source>
        <dbReference type="PROSITE" id="PS50940"/>
    </source>
</evidence>
<dbReference type="AlphaFoldDB" id="A0A813PLB4"/>
<dbReference type="Pfam" id="PF01607">
    <property type="entry name" value="CBM_14"/>
    <property type="match status" value="1"/>
</dbReference>
<dbReference type="GO" id="GO:0005576">
    <property type="term" value="C:extracellular region"/>
    <property type="evidence" value="ECO:0007669"/>
    <property type="project" value="InterPro"/>
</dbReference>
<sequence>MFKLSLLFVLSIALVIKAGSIYPPSQESHHEEYESPKMKMNEVTMDESKSYQPDMTKSYDHMMDGDNKYESDYKEITTQKYAEPTTYPTTNNKESSQSEYKDQVDYQPQQKQHLSTSYNNVPYDDSDISGYKGSDMGEMNVFQNQPSAPSATYDSDPYEQSSNDKKMNEYEKSSSYQSSVVIMECKEHLTVVDGDCSKYKTCANGILNIMSCPDNLVFDSHLKICNRPESVSGLCGAKQSQQYQNY</sequence>
<evidence type="ECO:0000313" key="4">
    <source>
        <dbReference type="EMBL" id="CAF0750508.1"/>
    </source>
</evidence>
<keyword evidence="5" id="KW-1185">Reference proteome</keyword>
<feature type="signal peptide" evidence="2">
    <location>
        <begin position="1"/>
        <end position="18"/>
    </location>
</feature>
<protein>
    <recommendedName>
        <fullName evidence="3">Chitin-binding type-2 domain-containing protein</fullName>
    </recommendedName>
</protein>
<comment type="caution">
    <text evidence="4">The sequence shown here is derived from an EMBL/GenBank/DDBJ whole genome shotgun (WGS) entry which is preliminary data.</text>
</comment>
<reference evidence="4" key="1">
    <citation type="submission" date="2021-02" db="EMBL/GenBank/DDBJ databases">
        <authorList>
            <person name="Nowell W R."/>
        </authorList>
    </citation>
    <scope>NUCLEOTIDE SEQUENCE</scope>
    <source>
        <strain evidence="4">Ploen Becks lab</strain>
    </source>
</reference>
<organism evidence="4 5">
    <name type="scientific">Brachionus calyciflorus</name>
    <dbReference type="NCBI Taxonomy" id="104777"/>
    <lineage>
        <taxon>Eukaryota</taxon>
        <taxon>Metazoa</taxon>
        <taxon>Spiralia</taxon>
        <taxon>Gnathifera</taxon>
        <taxon>Rotifera</taxon>
        <taxon>Eurotatoria</taxon>
        <taxon>Monogononta</taxon>
        <taxon>Pseudotrocha</taxon>
        <taxon>Ploima</taxon>
        <taxon>Brachionidae</taxon>
        <taxon>Brachionus</taxon>
    </lineage>
</organism>
<name>A0A813PLB4_9BILA</name>
<evidence type="ECO:0000256" key="1">
    <source>
        <dbReference type="SAM" id="MobiDB-lite"/>
    </source>
</evidence>
<dbReference type="PROSITE" id="PS50940">
    <property type="entry name" value="CHIT_BIND_II"/>
    <property type="match status" value="1"/>
</dbReference>
<feature type="region of interest" description="Disordered" evidence="1">
    <location>
        <begin position="79"/>
        <end position="172"/>
    </location>
</feature>
<evidence type="ECO:0000256" key="2">
    <source>
        <dbReference type="SAM" id="SignalP"/>
    </source>
</evidence>
<feature type="domain" description="Chitin-binding type-2" evidence="3">
    <location>
        <begin position="182"/>
        <end position="237"/>
    </location>
</feature>
<accession>A0A813PLB4</accession>
<dbReference type="InterPro" id="IPR036508">
    <property type="entry name" value="Chitin-bd_dom_sf"/>
</dbReference>
<dbReference type="Proteomes" id="UP000663879">
    <property type="component" value="Unassembled WGS sequence"/>
</dbReference>
<feature type="chain" id="PRO_5032576365" description="Chitin-binding type-2 domain-containing protein" evidence="2">
    <location>
        <begin position="19"/>
        <end position="246"/>
    </location>
</feature>
<evidence type="ECO:0000313" key="5">
    <source>
        <dbReference type="Proteomes" id="UP000663879"/>
    </source>
</evidence>
<dbReference type="Gene3D" id="2.170.140.10">
    <property type="entry name" value="Chitin binding domain"/>
    <property type="match status" value="1"/>
</dbReference>
<gene>
    <name evidence="4" type="ORF">OXX778_LOCUS3888</name>
</gene>
<dbReference type="SMART" id="SM00494">
    <property type="entry name" value="ChtBD2"/>
    <property type="match status" value="1"/>
</dbReference>
<keyword evidence="2" id="KW-0732">Signal</keyword>
<proteinExistence type="predicted"/>
<dbReference type="SUPFAM" id="SSF57625">
    <property type="entry name" value="Invertebrate chitin-binding proteins"/>
    <property type="match status" value="1"/>
</dbReference>
<dbReference type="EMBL" id="CAJNOC010000362">
    <property type="protein sequence ID" value="CAF0750508.1"/>
    <property type="molecule type" value="Genomic_DNA"/>
</dbReference>
<feature type="compositionally biased region" description="Polar residues" evidence="1">
    <location>
        <begin position="141"/>
        <end position="161"/>
    </location>
</feature>
<dbReference type="OrthoDB" id="6020543at2759"/>
<feature type="compositionally biased region" description="Polar residues" evidence="1">
    <location>
        <begin position="106"/>
        <end position="120"/>
    </location>
</feature>